<feature type="transmembrane region" description="Helical" evidence="6">
    <location>
        <begin position="244"/>
        <end position="266"/>
    </location>
</feature>
<dbReference type="Pfam" id="PF00482">
    <property type="entry name" value="T2SSF"/>
    <property type="match status" value="1"/>
</dbReference>
<organism evidence="8 9">
    <name type="scientific">Prauserella cavernicola</name>
    <dbReference type="NCBI Taxonomy" id="2800127"/>
    <lineage>
        <taxon>Bacteria</taxon>
        <taxon>Bacillati</taxon>
        <taxon>Actinomycetota</taxon>
        <taxon>Actinomycetes</taxon>
        <taxon>Pseudonocardiales</taxon>
        <taxon>Pseudonocardiaceae</taxon>
        <taxon>Prauserella</taxon>
    </lineage>
</organism>
<dbReference type="PANTHER" id="PTHR35007:SF4">
    <property type="entry name" value="CONSERVED TRANSMEMBRANE PROTEIN-RELATED"/>
    <property type="match status" value="1"/>
</dbReference>
<evidence type="ECO:0000256" key="2">
    <source>
        <dbReference type="ARBA" id="ARBA00022475"/>
    </source>
</evidence>
<keyword evidence="5 6" id="KW-0472">Membrane</keyword>
<keyword evidence="4 6" id="KW-1133">Transmembrane helix</keyword>
<keyword evidence="9" id="KW-1185">Reference proteome</keyword>
<keyword evidence="3 6" id="KW-0812">Transmembrane</keyword>
<reference evidence="8" key="1">
    <citation type="submission" date="2020-12" db="EMBL/GenBank/DDBJ databases">
        <title>Prauserella sp. ASG 168, a novel actinomycete isolated from cave rock.</title>
        <authorList>
            <person name="Suriyachadkun C."/>
        </authorList>
    </citation>
    <scope>NUCLEOTIDE SEQUENCE</scope>
    <source>
        <strain evidence="8">ASG 168</strain>
    </source>
</reference>
<comment type="subcellular location">
    <subcellularLocation>
        <location evidence="1">Cell membrane</location>
        <topology evidence="1">Multi-pass membrane protein</topology>
    </subcellularLocation>
</comment>
<dbReference type="RefSeq" id="WP_200318075.1">
    <property type="nucleotide sequence ID" value="NZ_JAENJH010000002.1"/>
</dbReference>
<evidence type="ECO:0000256" key="6">
    <source>
        <dbReference type="SAM" id="Phobius"/>
    </source>
</evidence>
<evidence type="ECO:0000259" key="7">
    <source>
        <dbReference type="Pfam" id="PF00482"/>
    </source>
</evidence>
<accession>A0A934QTP2</accession>
<keyword evidence="2" id="KW-1003">Cell membrane</keyword>
<dbReference type="AlphaFoldDB" id="A0A934QTP2"/>
<gene>
    <name evidence="8" type="ORF">JHE00_12565</name>
</gene>
<evidence type="ECO:0000256" key="4">
    <source>
        <dbReference type="ARBA" id="ARBA00022989"/>
    </source>
</evidence>
<dbReference type="GO" id="GO:0005886">
    <property type="term" value="C:plasma membrane"/>
    <property type="evidence" value="ECO:0007669"/>
    <property type="project" value="UniProtKB-SubCell"/>
</dbReference>
<evidence type="ECO:0000256" key="3">
    <source>
        <dbReference type="ARBA" id="ARBA00022692"/>
    </source>
</evidence>
<protein>
    <submittedName>
        <fullName evidence="8">Type II secretion system F family protein</fullName>
    </submittedName>
</protein>
<dbReference type="EMBL" id="JAENJH010000002">
    <property type="protein sequence ID" value="MBK1785159.1"/>
    <property type="molecule type" value="Genomic_DNA"/>
</dbReference>
<sequence length="273" mass="27543">MLTGAAISAALGLLCWPRPSSTYRLAALGSPKGPGAGIGRLRSRQVMVPVVVLSSALAAMTVGPAVAVALVLLAGAAIRQFRARREERQKVAAAAALGEAVRTMVGELRAGAHPAVAAEAAAVDADARTADVLRAVAASARLGGDLDAVLPRSVPGRHDVLDDVLAQLGNAWALARDHGLPLATVLDAVQRDVDAKVRLANQVDARMAGPRASSAILAALPAGGILLGQAMGAEPLHVLATTTAGQVLLVLGAALILAGVCWSAVLTGRVVPR</sequence>
<feature type="domain" description="Type II secretion system protein GspF" evidence="7">
    <location>
        <begin position="101"/>
        <end position="224"/>
    </location>
</feature>
<name>A0A934QTP2_9PSEU</name>
<dbReference type="Proteomes" id="UP000635245">
    <property type="component" value="Unassembled WGS sequence"/>
</dbReference>
<dbReference type="InterPro" id="IPR018076">
    <property type="entry name" value="T2SS_GspF_dom"/>
</dbReference>
<evidence type="ECO:0000313" key="8">
    <source>
        <dbReference type="EMBL" id="MBK1785159.1"/>
    </source>
</evidence>
<evidence type="ECO:0000256" key="5">
    <source>
        <dbReference type="ARBA" id="ARBA00023136"/>
    </source>
</evidence>
<evidence type="ECO:0000256" key="1">
    <source>
        <dbReference type="ARBA" id="ARBA00004651"/>
    </source>
</evidence>
<proteinExistence type="predicted"/>
<comment type="caution">
    <text evidence="8">The sequence shown here is derived from an EMBL/GenBank/DDBJ whole genome shotgun (WGS) entry which is preliminary data.</text>
</comment>
<feature type="transmembrane region" description="Helical" evidence="6">
    <location>
        <begin position="46"/>
        <end position="78"/>
    </location>
</feature>
<feature type="transmembrane region" description="Helical" evidence="6">
    <location>
        <begin position="215"/>
        <end position="232"/>
    </location>
</feature>
<dbReference type="PANTHER" id="PTHR35007">
    <property type="entry name" value="INTEGRAL MEMBRANE PROTEIN-RELATED"/>
    <property type="match status" value="1"/>
</dbReference>
<evidence type="ECO:0000313" key="9">
    <source>
        <dbReference type="Proteomes" id="UP000635245"/>
    </source>
</evidence>